<dbReference type="EMBL" id="BMTU01000003">
    <property type="protein sequence ID" value="GGQ71537.1"/>
    <property type="molecule type" value="Genomic_DNA"/>
</dbReference>
<proteinExistence type="predicted"/>
<dbReference type="AlphaFoldDB" id="A0A918BIE7"/>
<dbReference type="RefSeq" id="WP_189557056.1">
    <property type="nucleotide sequence ID" value="NZ_BMTU01000003.1"/>
</dbReference>
<organism evidence="2 3">
    <name type="scientific">Streptomyces pilosus</name>
    <dbReference type="NCBI Taxonomy" id="28893"/>
    <lineage>
        <taxon>Bacteria</taxon>
        <taxon>Bacillati</taxon>
        <taxon>Actinomycetota</taxon>
        <taxon>Actinomycetes</taxon>
        <taxon>Kitasatosporales</taxon>
        <taxon>Streptomycetaceae</taxon>
        <taxon>Streptomyces</taxon>
    </lineage>
</organism>
<comment type="caution">
    <text evidence="2">The sequence shown here is derived from an EMBL/GenBank/DDBJ whole genome shotgun (WGS) entry which is preliminary data.</text>
</comment>
<evidence type="ECO:0000313" key="3">
    <source>
        <dbReference type="Proteomes" id="UP000656732"/>
    </source>
</evidence>
<feature type="compositionally biased region" description="Low complexity" evidence="1">
    <location>
        <begin position="250"/>
        <end position="259"/>
    </location>
</feature>
<protein>
    <submittedName>
        <fullName evidence="2">Uncharacterized protein</fullName>
    </submittedName>
</protein>
<name>A0A918BIE7_9ACTN</name>
<feature type="region of interest" description="Disordered" evidence="1">
    <location>
        <begin position="1"/>
        <end position="24"/>
    </location>
</feature>
<sequence>MTTPPQDVERGPSRSPSPPPADFASEQWYSPVTRAYHYIAGSQLMTHAGDAAGWVAEHRGQIVSAAVDGLAPASVALQSIGTGLNDSAQGARSAYNWGVVLSGADGLRTVLIQGSRAFRPHPSDPPDVLAGVLGAARVAGAAAYGLAPTPEGRAVGAGVQALGMAGEYALNRHRASQQPQQATPVPAVAPQLPAQQFPSTLSVNRMWDAANAHATDQQSPPPTPQNPTTQTPTHAPESSRGGGRGRGQDASATTTGTSSRAHKADQNNTRRGRRG</sequence>
<reference evidence="2" key="1">
    <citation type="journal article" date="2014" name="Int. J. Syst. Evol. Microbiol.">
        <title>Complete genome sequence of Corynebacterium casei LMG S-19264T (=DSM 44701T), isolated from a smear-ripened cheese.</title>
        <authorList>
            <consortium name="US DOE Joint Genome Institute (JGI-PGF)"/>
            <person name="Walter F."/>
            <person name="Albersmeier A."/>
            <person name="Kalinowski J."/>
            <person name="Ruckert C."/>
        </authorList>
    </citation>
    <scope>NUCLEOTIDE SEQUENCE</scope>
    <source>
        <strain evidence="2">JCM 4403</strain>
    </source>
</reference>
<evidence type="ECO:0000313" key="2">
    <source>
        <dbReference type="EMBL" id="GGQ71537.1"/>
    </source>
</evidence>
<feature type="region of interest" description="Disordered" evidence="1">
    <location>
        <begin position="212"/>
        <end position="275"/>
    </location>
</feature>
<gene>
    <name evidence="2" type="ORF">GCM10010280_17100</name>
</gene>
<dbReference type="Proteomes" id="UP000656732">
    <property type="component" value="Unassembled WGS sequence"/>
</dbReference>
<keyword evidence="3" id="KW-1185">Reference proteome</keyword>
<reference evidence="2" key="2">
    <citation type="submission" date="2020-09" db="EMBL/GenBank/DDBJ databases">
        <authorList>
            <person name="Sun Q."/>
            <person name="Ohkuma M."/>
        </authorList>
    </citation>
    <scope>NUCLEOTIDE SEQUENCE</scope>
    <source>
        <strain evidence="2">JCM 4403</strain>
    </source>
</reference>
<evidence type="ECO:0000256" key="1">
    <source>
        <dbReference type="SAM" id="MobiDB-lite"/>
    </source>
</evidence>
<accession>A0A918BIE7</accession>